<evidence type="ECO:0000256" key="2">
    <source>
        <dbReference type="ARBA" id="ARBA00008138"/>
    </source>
</evidence>
<dbReference type="GO" id="GO:0008168">
    <property type="term" value="F:methyltransferase activity"/>
    <property type="evidence" value="ECO:0007669"/>
    <property type="project" value="UniProtKB-UniRule"/>
</dbReference>
<evidence type="ECO:0000256" key="5">
    <source>
        <dbReference type="ARBA" id="ARBA00022691"/>
    </source>
</evidence>
<dbReference type="AlphaFoldDB" id="D6ZD86"/>
<keyword evidence="4 7" id="KW-0808">Transferase</keyword>
<sequence>MSDGTAMRIAAGPMIVVAAEQHEPRPLLRDEAAPLMLSEAVRRALGMRLARWLVRNASERQIPGIWGWTLCRKRYADDAAERAFAAGARAVVQLGAGLDTLAHRVGSLASAKVYEVDLPGVVALKRTALIRAFGAVPEHIVFVPLDVAEDSLGGELVEADWAPQTKTLFLWEGGTQYLSRDAVERTLDFLGCARAGSLVALTYVRGDFLSGRESYGAGGFHRKNVRQKQLWKTGFEPEEIAGALARRGWRIVEDVGSQELAARYVAPSGRKLPLTGLERWALAEKTSLPGL</sequence>
<dbReference type="EC" id="2.1.1.-" evidence="6"/>
<dbReference type="RefSeq" id="WP_013137606.1">
    <property type="nucleotide sequence ID" value="NC_014168.1"/>
</dbReference>
<evidence type="ECO:0000313" key="8">
    <source>
        <dbReference type="Proteomes" id="UP000002247"/>
    </source>
</evidence>
<dbReference type="SUPFAM" id="SSF53335">
    <property type="entry name" value="S-adenosyl-L-methionine-dependent methyltransferases"/>
    <property type="match status" value="1"/>
</dbReference>
<comment type="function">
    <text evidence="1 6">Exhibits S-adenosyl-L-methionine-dependent methyltransferase activity.</text>
</comment>
<dbReference type="GO" id="GO:0032259">
    <property type="term" value="P:methylation"/>
    <property type="evidence" value="ECO:0007669"/>
    <property type="project" value="UniProtKB-KW"/>
</dbReference>
<dbReference type="InterPro" id="IPR029063">
    <property type="entry name" value="SAM-dependent_MTases_sf"/>
</dbReference>
<dbReference type="PANTHER" id="PTHR43619:SF2">
    <property type="entry name" value="S-ADENOSYL-L-METHIONINE-DEPENDENT METHYLTRANSFERASES SUPERFAMILY PROTEIN"/>
    <property type="match status" value="1"/>
</dbReference>
<dbReference type="PANTHER" id="PTHR43619">
    <property type="entry name" value="S-ADENOSYL-L-METHIONINE-DEPENDENT METHYLTRANSFERASE YKTD-RELATED"/>
    <property type="match status" value="1"/>
</dbReference>
<comment type="similarity">
    <text evidence="2 6">Belongs to the UPF0677 family.</text>
</comment>
<dbReference type="eggNOG" id="COG3315">
    <property type="taxonomic scope" value="Bacteria"/>
</dbReference>
<dbReference type="EMBL" id="CP001958">
    <property type="protein sequence ID" value="ADG97150.1"/>
    <property type="molecule type" value="Genomic_DNA"/>
</dbReference>
<gene>
    <name evidence="7" type="ordered locus">Srot_0668</name>
</gene>
<reference evidence="7 8" key="1">
    <citation type="journal article" date="2010" name="Stand. Genomic Sci.">
        <title>Complete genome sequence of Segniliparus rotundus type strain (CDC 1076).</title>
        <authorList>
            <person name="Sikorski J."/>
            <person name="Lapidus A."/>
            <person name="Copeland A."/>
            <person name="Misra M."/>
            <person name="Glavina Del Rio T."/>
            <person name="Nolan M."/>
            <person name="Lucas S."/>
            <person name="Chen F."/>
            <person name="Tice H."/>
            <person name="Cheng J.F."/>
            <person name="Jando M."/>
            <person name="Schneider S."/>
            <person name="Bruce D."/>
            <person name="Goodwin L."/>
            <person name="Pitluck S."/>
            <person name="Liolios K."/>
            <person name="Mikhailova N."/>
            <person name="Pati A."/>
            <person name="Ivanova N."/>
            <person name="Mavromatis K."/>
            <person name="Chen A."/>
            <person name="Palaniappan K."/>
            <person name="Chertkov O."/>
            <person name="Land M."/>
            <person name="Hauser L."/>
            <person name="Chang Y.J."/>
            <person name="Jeffries C.D."/>
            <person name="Brettin T."/>
            <person name="Detter J.C."/>
            <person name="Han C."/>
            <person name="Rohde M."/>
            <person name="Goker M."/>
            <person name="Bristow J."/>
            <person name="Eisen J.A."/>
            <person name="Markowitz V."/>
            <person name="Hugenholtz P."/>
            <person name="Kyrpides N.C."/>
            <person name="Klenk H.P."/>
        </authorList>
    </citation>
    <scope>NUCLEOTIDE SEQUENCE [LARGE SCALE GENOMIC DNA]</scope>
    <source>
        <strain evidence="8">ATCC BAA-972 / CDC 1076 / CIP 108378 / DSM 44985 / JCM 13578</strain>
    </source>
</reference>
<evidence type="ECO:0000256" key="4">
    <source>
        <dbReference type="ARBA" id="ARBA00022679"/>
    </source>
</evidence>
<evidence type="ECO:0000256" key="1">
    <source>
        <dbReference type="ARBA" id="ARBA00003907"/>
    </source>
</evidence>
<protein>
    <recommendedName>
        <fullName evidence="6">S-adenosyl-L-methionine-dependent methyltransferase</fullName>
        <ecNumber evidence="6">2.1.1.-</ecNumber>
    </recommendedName>
</protein>
<dbReference type="KEGG" id="srt:Srot_0668"/>
<dbReference type="InterPro" id="IPR007213">
    <property type="entry name" value="Ppm1/Ppm2/Tcmp"/>
</dbReference>
<evidence type="ECO:0000313" key="7">
    <source>
        <dbReference type="EMBL" id="ADG97150.1"/>
    </source>
</evidence>
<dbReference type="NCBIfam" id="TIGR00027">
    <property type="entry name" value="mthyl_TIGR00027"/>
    <property type="match status" value="1"/>
</dbReference>
<keyword evidence="8" id="KW-1185">Reference proteome</keyword>
<evidence type="ECO:0000256" key="6">
    <source>
        <dbReference type="RuleBase" id="RU362030"/>
    </source>
</evidence>
<dbReference type="Pfam" id="PF04072">
    <property type="entry name" value="LCM"/>
    <property type="match status" value="1"/>
</dbReference>
<organism evidence="7 8">
    <name type="scientific">Segniliparus rotundus (strain ATCC BAA-972 / CDC 1076 / CIP 108378 / DSM 44985 / JCM 13578)</name>
    <dbReference type="NCBI Taxonomy" id="640132"/>
    <lineage>
        <taxon>Bacteria</taxon>
        <taxon>Bacillati</taxon>
        <taxon>Actinomycetota</taxon>
        <taxon>Actinomycetes</taxon>
        <taxon>Mycobacteriales</taxon>
        <taxon>Segniliparaceae</taxon>
        <taxon>Segniliparus</taxon>
    </lineage>
</organism>
<dbReference type="OrthoDB" id="9806164at2"/>
<keyword evidence="3 6" id="KW-0489">Methyltransferase</keyword>
<dbReference type="HOGENOM" id="CLU_056160_3_1_11"/>
<evidence type="ECO:0000256" key="3">
    <source>
        <dbReference type="ARBA" id="ARBA00022603"/>
    </source>
</evidence>
<dbReference type="Gene3D" id="3.40.50.150">
    <property type="entry name" value="Vaccinia Virus protein VP39"/>
    <property type="match status" value="1"/>
</dbReference>
<accession>D6ZD86</accession>
<name>D6ZD86_SEGRD</name>
<dbReference type="Proteomes" id="UP000002247">
    <property type="component" value="Chromosome"/>
</dbReference>
<keyword evidence="5 6" id="KW-0949">S-adenosyl-L-methionine</keyword>
<dbReference type="STRING" id="640132.Srot_0668"/>
<dbReference type="InterPro" id="IPR011610">
    <property type="entry name" value="SAM_mthyl_Trfase_ML2640-like"/>
</dbReference>
<proteinExistence type="inferred from homology"/>